<keyword evidence="3" id="KW-1185">Reference proteome</keyword>
<feature type="region of interest" description="Disordered" evidence="1">
    <location>
        <begin position="456"/>
        <end position="483"/>
    </location>
</feature>
<evidence type="ECO:0000313" key="2">
    <source>
        <dbReference type="EMBL" id="MES1920812.1"/>
    </source>
</evidence>
<feature type="compositionally biased region" description="Basic residues" evidence="1">
    <location>
        <begin position="364"/>
        <end position="377"/>
    </location>
</feature>
<reference evidence="2 3" key="1">
    <citation type="journal article" date="2024" name="BMC Biol.">
        <title>Comparative genomics of Ascetosporea gives new insight into the evolutionary basis for animal parasitism in Rhizaria.</title>
        <authorList>
            <person name="Hiltunen Thoren M."/>
            <person name="Onut-Brannstrom I."/>
            <person name="Alfjorden A."/>
            <person name="Peckova H."/>
            <person name="Swords F."/>
            <person name="Hooper C."/>
            <person name="Holzer A.S."/>
            <person name="Bass D."/>
            <person name="Burki F."/>
        </authorList>
    </citation>
    <scope>NUCLEOTIDE SEQUENCE [LARGE SCALE GENOMIC DNA]</scope>
    <source>
        <strain evidence="2">20-A016</strain>
    </source>
</reference>
<evidence type="ECO:0000313" key="3">
    <source>
        <dbReference type="Proteomes" id="UP001439008"/>
    </source>
</evidence>
<feature type="compositionally biased region" description="Acidic residues" evidence="1">
    <location>
        <begin position="286"/>
        <end position="296"/>
    </location>
</feature>
<feature type="region of interest" description="Disordered" evidence="1">
    <location>
        <begin position="326"/>
        <end position="416"/>
    </location>
</feature>
<feature type="compositionally biased region" description="Basic and acidic residues" evidence="1">
    <location>
        <begin position="352"/>
        <end position="363"/>
    </location>
</feature>
<comment type="caution">
    <text evidence="2">The sequence shown here is derived from an EMBL/GenBank/DDBJ whole genome shotgun (WGS) entry which is preliminary data.</text>
</comment>
<feature type="region of interest" description="Disordered" evidence="1">
    <location>
        <begin position="234"/>
        <end position="298"/>
    </location>
</feature>
<gene>
    <name evidence="2" type="ORF">MHBO_002446</name>
</gene>
<feature type="compositionally biased region" description="Low complexity" evidence="1">
    <location>
        <begin position="275"/>
        <end position="285"/>
    </location>
</feature>
<feature type="compositionally biased region" description="Polar residues" evidence="1">
    <location>
        <begin position="234"/>
        <end position="246"/>
    </location>
</feature>
<dbReference type="Proteomes" id="UP001439008">
    <property type="component" value="Unassembled WGS sequence"/>
</dbReference>
<accession>A0ABV2ANB4</accession>
<feature type="compositionally biased region" description="Polar residues" evidence="1">
    <location>
        <begin position="331"/>
        <end position="351"/>
    </location>
</feature>
<evidence type="ECO:0000256" key="1">
    <source>
        <dbReference type="SAM" id="MobiDB-lite"/>
    </source>
</evidence>
<sequence>MSFNEGAGFNSSYSPRKENFAAQLKRVLEERKFLQYKHLISVWKYVGEKTTITVYPILQEIAKLFSGIEWCGDYGGLKVEYEQFVPEKFKKEYRRVMFGEMSTKQSYFDPKIKKAALNLENLSQQELDVFMSNPNTSVSLRDSAFYRFFDVEYLDDSERNCEKWDRMPLVARRILCFDLKSVTEMSIFLRRETIEIVRSLGTCRHWPAKICVAAETNEILRSNTENLANTSLDNFQNLKNPTSQIGGKNDFSEKASDRPAEKSNLEDLSEFRQRSSVNSDSSFDLSDLDIDEEDEEMQQKLRRFEEEVLGVAKTDNSKNNIADLIKKSGNRTDSANANKTDSNNQSSTEATNEPKKFESEKSEKKGRKCGKTRRKRMFERDEADLETENLVKAEISSKRSHRRGPLVTHSDEEDKSAVEDFAQKNADGNDFARNFNAEDFIPDFEEEDRLDFVQQYNSSENRPQPDLGATGAAEQTQKEKTKGFFNENEVRNYVEASDHNGDVKMAEDFRGKEEDAIEVKIDRLEDEENWKRSLKRNALIRT</sequence>
<organism evidence="2 3">
    <name type="scientific">Bonamia ostreae</name>
    <dbReference type="NCBI Taxonomy" id="126728"/>
    <lineage>
        <taxon>Eukaryota</taxon>
        <taxon>Sar</taxon>
        <taxon>Rhizaria</taxon>
        <taxon>Endomyxa</taxon>
        <taxon>Ascetosporea</taxon>
        <taxon>Haplosporida</taxon>
        <taxon>Bonamia</taxon>
    </lineage>
</organism>
<feature type="non-terminal residue" evidence="2">
    <location>
        <position position="542"/>
    </location>
</feature>
<proteinExistence type="predicted"/>
<name>A0ABV2ANB4_9EUKA</name>
<protein>
    <submittedName>
        <fullName evidence="2">Uncharacterized protein</fullName>
    </submittedName>
</protein>
<feature type="compositionally biased region" description="Basic and acidic residues" evidence="1">
    <location>
        <begin position="250"/>
        <end position="273"/>
    </location>
</feature>
<dbReference type="EMBL" id="JBDODL010000883">
    <property type="protein sequence ID" value="MES1920812.1"/>
    <property type="molecule type" value="Genomic_DNA"/>
</dbReference>